<accession>A0A554NBR1</accession>
<dbReference type="Proteomes" id="UP000319894">
    <property type="component" value="Unassembled WGS sequence"/>
</dbReference>
<keyword evidence="4" id="KW-1185">Reference proteome</keyword>
<dbReference type="CDD" id="cd04301">
    <property type="entry name" value="NAT_SF"/>
    <property type="match status" value="1"/>
</dbReference>
<evidence type="ECO:0000313" key="4">
    <source>
        <dbReference type="Proteomes" id="UP000319894"/>
    </source>
</evidence>
<comment type="caution">
    <text evidence="3">The sequence shown here is derived from an EMBL/GenBank/DDBJ whole genome shotgun (WGS) entry which is preliminary data.</text>
</comment>
<dbReference type="OrthoDB" id="339006at2157"/>
<sequence length="194" mass="21064">MTDTGASETARPESGGRPRTREGSSRRGDASTTDAEGVSPATIEDGSGRAIRFAPYEPAARESLVDMYATFDPTQRAQGIPPVRRDAVESWLDSVLEGPSLLAWHEDRVVGHVLFVPDGDGAHELAIFVHQGYQDAGVGTALLRRGLDHARAAGVTRVWLSVTWGNDRARAVYRRAGFERERPAGGALRMSRRL</sequence>
<dbReference type="PANTHER" id="PTHR43617:SF34">
    <property type="entry name" value="PUTATIVE-RELATED"/>
    <property type="match status" value="1"/>
</dbReference>
<evidence type="ECO:0000259" key="2">
    <source>
        <dbReference type="PROSITE" id="PS51186"/>
    </source>
</evidence>
<evidence type="ECO:0000256" key="1">
    <source>
        <dbReference type="SAM" id="MobiDB-lite"/>
    </source>
</evidence>
<dbReference type="PROSITE" id="PS51186">
    <property type="entry name" value="GNAT"/>
    <property type="match status" value="1"/>
</dbReference>
<dbReference type="Pfam" id="PF00583">
    <property type="entry name" value="Acetyltransf_1"/>
    <property type="match status" value="1"/>
</dbReference>
<reference evidence="3 4" key="1">
    <citation type="submission" date="2018-06" db="EMBL/GenBank/DDBJ databases">
        <title>Natronomonas sp. F16-60 a new haloarchaeon isolated from a solar saltern of Isla Cristina, Huelva, Spain.</title>
        <authorList>
            <person name="Duran-Viseras A."/>
            <person name="Sanchez-Porro C."/>
            <person name="Ventosa A."/>
        </authorList>
    </citation>
    <scope>NUCLEOTIDE SEQUENCE [LARGE SCALE GENOMIC DNA]</scope>
    <source>
        <strain evidence="3 4">F16-60</strain>
    </source>
</reference>
<name>A0A554NBR1_9EURY</name>
<protein>
    <submittedName>
        <fullName evidence="3">GNAT family N-acetyltransferase</fullName>
    </submittedName>
</protein>
<gene>
    <name evidence="3" type="ORF">DP107_07540</name>
</gene>
<keyword evidence="3" id="KW-0808">Transferase</keyword>
<dbReference type="RefSeq" id="WP_144261529.1">
    <property type="nucleotide sequence ID" value="NZ_QMDX01000003.1"/>
</dbReference>
<feature type="compositionally biased region" description="Basic and acidic residues" evidence="1">
    <location>
        <begin position="10"/>
        <end position="29"/>
    </location>
</feature>
<evidence type="ECO:0000313" key="3">
    <source>
        <dbReference type="EMBL" id="TSD14809.1"/>
    </source>
</evidence>
<organism evidence="3 4">
    <name type="scientific">Haloglomus irregulare</name>
    <dbReference type="NCBI Taxonomy" id="2234134"/>
    <lineage>
        <taxon>Archaea</taxon>
        <taxon>Methanobacteriati</taxon>
        <taxon>Methanobacteriota</taxon>
        <taxon>Stenosarchaea group</taxon>
        <taxon>Halobacteria</taxon>
        <taxon>Halobacteriales</taxon>
        <taxon>Natronomonadaceae</taxon>
        <taxon>Haloglomus</taxon>
    </lineage>
</organism>
<dbReference type="EMBL" id="QMDX01000003">
    <property type="protein sequence ID" value="TSD14809.1"/>
    <property type="molecule type" value="Genomic_DNA"/>
</dbReference>
<dbReference type="InterPro" id="IPR050276">
    <property type="entry name" value="MshD_Acetyltransferase"/>
</dbReference>
<dbReference type="InterPro" id="IPR000182">
    <property type="entry name" value="GNAT_dom"/>
</dbReference>
<dbReference type="GO" id="GO:0016747">
    <property type="term" value="F:acyltransferase activity, transferring groups other than amino-acyl groups"/>
    <property type="evidence" value="ECO:0007669"/>
    <property type="project" value="InterPro"/>
</dbReference>
<feature type="region of interest" description="Disordered" evidence="1">
    <location>
        <begin position="1"/>
        <end position="46"/>
    </location>
</feature>
<dbReference type="AlphaFoldDB" id="A0A554NBR1"/>
<dbReference type="InParanoid" id="A0A554NBR1"/>
<dbReference type="Gene3D" id="3.40.630.30">
    <property type="match status" value="1"/>
</dbReference>
<proteinExistence type="predicted"/>
<dbReference type="SUPFAM" id="SSF55729">
    <property type="entry name" value="Acyl-CoA N-acyltransferases (Nat)"/>
    <property type="match status" value="1"/>
</dbReference>
<dbReference type="PANTHER" id="PTHR43617">
    <property type="entry name" value="L-AMINO ACID N-ACETYLTRANSFERASE"/>
    <property type="match status" value="1"/>
</dbReference>
<feature type="domain" description="N-acetyltransferase" evidence="2">
    <location>
        <begin position="51"/>
        <end position="194"/>
    </location>
</feature>
<dbReference type="InterPro" id="IPR016181">
    <property type="entry name" value="Acyl_CoA_acyltransferase"/>
</dbReference>